<evidence type="ECO:0000256" key="1">
    <source>
        <dbReference type="SAM" id="MobiDB-lite"/>
    </source>
</evidence>
<dbReference type="RefSeq" id="WP_310329043.1">
    <property type="nucleotide sequence ID" value="NZ_JAVDXV010000004.1"/>
</dbReference>
<organism evidence="2 3">
    <name type="scientific">Roseateles asaccharophilus</name>
    <dbReference type="NCBI Taxonomy" id="582607"/>
    <lineage>
        <taxon>Bacteria</taxon>
        <taxon>Pseudomonadati</taxon>
        <taxon>Pseudomonadota</taxon>
        <taxon>Betaproteobacteria</taxon>
        <taxon>Burkholderiales</taxon>
        <taxon>Sphaerotilaceae</taxon>
        <taxon>Roseateles</taxon>
    </lineage>
</organism>
<evidence type="ECO:0000313" key="2">
    <source>
        <dbReference type="EMBL" id="MDR7333449.1"/>
    </source>
</evidence>
<feature type="region of interest" description="Disordered" evidence="1">
    <location>
        <begin position="30"/>
        <end position="64"/>
    </location>
</feature>
<protein>
    <submittedName>
        <fullName evidence="2">Uncharacterized protein</fullName>
    </submittedName>
</protein>
<gene>
    <name evidence="2" type="ORF">J2X21_002583</name>
</gene>
<comment type="caution">
    <text evidence="2">The sequence shown here is derived from an EMBL/GenBank/DDBJ whole genome shotgun (WGS) entry which is preliminary data.</text>
</comment>
<accession>A0ABU2A8C5</accession>
<sequence length="126" mass="13185">MKAAAHLRRSMLGFAALTPTYELRHAAQAASYSTDKPGVQPASTGVKGRSLVLGTSGRRERSGSHLRVMTSGRFRAPLTAASRSCAVQGLFFGDFLLAPQKKVTALPGAHPGMGVGGNPPQPEQSQ</sequence>
<name>A0ABU2A8C5_9BURK</name>
<evidence type="ECO:0000313" key="3">
    <source>
        <dbReference type="Proteomes" id="UP001180825"/>
    </source>
</evidence>
<keyword evidence="3" id="KW-1185">Reference proteome</keyword>
<dbReference type="Proteomes" id="UP001180825">
    <property type="component" value="Unassembled WGS sequence"/>
</dbReference>
<dbReference type="EMBL" id="JAVDXV010000004">
    <property type="protein sequence ID" value="MDR7333449.1"/>
    <property type="molecule type" value="Genomic_DNA"/>
</dbReference>
<feature type="region of interest" description="Disordered" evidence="1">
    <location>
        <begin position="106"/>
        <end position="126"/>
    </location>
</feature>
<reference evidence="2 3" key="1">
    <citation type="submission" date="2023-07" db="EMBL/GenBank/DDBJ databases">
        <title>Sorghum-associated microbial communities from plants grown in Nebraska, USA.</title>
        <authorList>
            <person name="Schachtman D."/>
        </authorList>
    </citation>
    <scope>NUCLEOTIDE SEQUENCE [LARGE SCALE GENOMIC DNA]</scope>
    <source>
        <strain evidence="2 3">BE316</strain>
    </source>
</reference>
<proteinExistence type="predicted"/>